<evidence type="ECO:0000256" key="1">
    <source>
        <dbReference type="SAM" id="MobiDB-lite"/>
    </source>
</evidence>
<dbReference type="PROSITE" id="PS51166">
    <property type="entry name" value="CBM20"/>
    <property type="match status" value="1"/>
</dbReference>
<sequence>MVQLRFSAFQRTLSGETLVVVGSDVGLGDWQPARAHPMVKQQDGYTHKCELTVYTDKDQVEYKYLLIDQNIPGHVKWENCMNRVIHLSDPRAHDRSDYSFEHGDSGWVPYEEGFEFLIVDDSEDEIGLSANEYENVHQNVNGEQANDSSAQEALVNETKGSTEDRTGPNSIVDDGGMPHDKSDKIGSEEGQGDHHSKENGRPFWMYWNREETSGKPPDRVESESRLKQDSAGKDAMPDMFIQDEGSKVPLMNVAQGNEKVIRRASDVNLQDGQQLYRTRALPMWLLWRQENQNEASTSPGKSPQSKSPLTISPECGVNLTNSEPCALPAEVSECKANEKRTSGRAPFWMLI</sequence>
<feature type="compositionally biased region" description="Basic and acidic residues" evidence="1">
    <location>
        <begin position="208"/>
        <end position="235"/>
    </location>
</feature>
<dbReference type="EMBL" id="HBEK01003647">
    <property type="protein sequence ID" value="CAD8392019.1"/>
    <property type="molecule type" value="Transcribed_RNA"/>
</dbReference>
<feature type="domain" description="CBM20" evidence="2">
    <location>
        <begin position="1"/>
        <end position="102"/>
    </location>
</feature>
<dbReference type="CDD" id="cd05467">
    <property type="entry name" value="CBM20"/>
    <property type="match status" value="1"/>
</dbReference>
<dbReference type="SUPFAM" id="SSF49452">
    <property type="entry name" value="Starch-binding domain-like"/>
    <property type="match status" value="1"/>
</dbReference>
<protein>
    <recommendedName>
        <fullName evidence="2">CBM20 domain-containing protein</fullName>
    </recommendedName>
</protein>
<dbReference type="Gene3D" id="2.60.40.10">
    <property type="entry name" value="Immunoglobulins"/>
    <property type="match status" value="1"/>
</dbReference>
<dbReference type="GO" id="GO:2001070">
    <property type="term" value="F:starch binding"/>
    <property type="evidence" value="ECO:0007669"/>
    <property type="project" value="InterPro"/>
</dbReference>
<evidence type="ECO:0000313" key="3">
    <source>
        <dbReference type="EMBL" id="CAD8392019.1"/>
    </source>
</evidence>
<feature type="region of interest" description="Disordered" evidence="1">
    <location>
        <begin position="292"/>
        <end position="313"/>
    </location>
</feature>
<reference evidence="3" key="1">
    <citation type="submission" date="2021-01" db="EMBL/GenBank/DDBJ databases">
        <authorList>
            <person name="Corre E."/>
            <person name="Pelletier E."/>
            <person name="Niang G."/>
            <person name="Scheremetjew M."/>
            <person name="Finn R."/>
            <person name="Kale V."/>
            <person name="Holt S."/>
            <person name="Cochrane G."/>
            <person name="Meng A."/>
            <person name="Brown T."/>
            <person name="Cohen L."/>
        </authorList>
    </citation>
    <scope>NUCLEOTIDE SEQUENCE</scope>
    <source>
        <strain evidence="3">UTEX LB 2760</strain>
    </source>
</reference>
<dbReference type="Pfam" id="PF00686">
    <property type="entry name" value="CBM_20"/>
    <property type="match status" value="1"/>
</dbReference>
<proteinExistence type="predicted"/>
<gene>
    <name evidence="3" type="ORF">RMAR0315_LOCUS1994</name>
</gene>
<feature type="compositionally biased region" description="Basic and acidic residues" evidence="1">
    <location>
        <begin position="176"/>
        <end position="200"/>
    </location>
</feature>
<name>A0A7S0BG05_9RHOD</name>
<evidence type="ECO:0000259" key="2">
    <source>
        <dbReference type="PROSITE" id="PS51166"/>
    </source>
</evidence>
<feature type="compositionally biased region" description="Polar residues" evidence="1">
    <location>
        <begin position="292"/>
        <end position="310"/>
    </location>
</feature>
<dbReference type="InterPro" id="IPR013783">
    <property type="entry name" value="Ig-like_fold"/>
</dbReference>
<feature type="region of interest" description="Disordered" evidence="1">
    <location>
        <begin position="143"/>
        <end position="235"/>
    </location>
</feature>
<dbReference type="SMART" id="SM01065">
    <property type="entry name" value="CBM_2"/>
    <property type="match status" value="1"/>
</dbReference>
<dbReference type="InterPro" id="IPR013784">
    <property type="entry name" value="Carb-bd-like_fold"/>
</dbReference>
<dbReference type="AlphaFoldDB" id="A0A7S0BG05"/>
<organism evidence="3">
    <name type="scientific">Rhodosorus marinus</name>
    <dbReference type="NCBI Taxonomy" id="101924"/>
    <lineage>
        <taxon>Eukaryota</taxon>
        <taxon>Rhodophyta</taxon>
        <taxon>Stylonematophyceae</taxon>
        <taxon>Stylonematales</taxon>
        <taxon>Stylonemataceae</taxon>
        <taxon>Rhodosorus</taxon>
    </lineage>
</organism>
<dbReference type="InterPro" id="IPR002044">
    <property type="entry name" value="CBM20"/>
</dbReference>
<accession>A0A7S0BG05</accession>